<name>A0A399F2F3_9DEIN</name>
<gene>
    <name evidence="2" type="primary">nap</name>
    <name evidence="2" type="ORF">Mterra_00466</name>
</gene>
<evidence type="ECO:0000313" key="2">
    <source>
        <dbReference type="EMBL" id="RIH90398.1"/>
    </source>
</evidence>
<evidence type="ECO:0000259" key="1">
    <source>
        <dbReference type="Pfam" id="PF00561"/>
    </source>
</evidence>
<keyword evidence="2" id="KW-0378">Hydrolase</keyword>
<protein>
    <submittedName>
        <fullName evidence="2">Putative carboxylesterase nap</fullName>
        <ecNumber evidence="2">3.1.1.1</ecNumber>
    </submittedName>
</protein>
<dbReference type="PRINTS" id="PR00111">
    <property type="entry name" value="ABHYDROLASE"/>
</dbReference>
<proteinExistence type="predicted"/>
<dbReference type="GO" id="GO:0106435">
    <property type="term" value="F:carboxylesterase activity"/>
    <property type="evidence" value="ECO:0007669"/>
    <property type="project" value="UniProtKB-EC"/>
</dbReference>
<dbReference type="Proteomes" id="UP000265715">
    <property type="component" value="Unassembled WGS sequence"/>
</dbReference>
<dbReference type="GO" id="GO:0047372">
    <property type="term" value="F:monoacylglycerol lipase activity"/>
    <property type="evidence" value="ECO:0007669"/>
    <property type="project" value="TreeGrafter"/>
</dbReference>
<dbReference type="GO" id="GO:0046464">
    <property type="term" value="P:acylglycerol catabolic process"/>
    <property type="evidence" value="ECO:0007669"/>
    <property type="project" value="TreeGrafter"/>
</dbReference>
<dbReference type="InterPro" id="IPR050266">
    <property type="entry name" value="AB_hydrolase_sf"/>
</dbReference>
<dbReference type="SUPFAM" id="SSF53474">
    <property type="entry name" value="alpha/beta-Hydrolases"/>
    <property type="match status" value="1"/>
</dbReference>
<reference evidence="2 3" key="1">
    <citation type="submission" date="2018-08" db="EMBL/GenBank/DDBJ databases">
        <title>Meiothermus terrae DSM 26712 genome sequencing project.</title>
        <authorList>
            <person name="Da Costa M.S."/>
            <person name="Albuquerque L."/>
            <person name="Raposo P."/>
            <person name="Froufe H.J.C."/>
            <person name="Barroso C.S."/>
            <person name="Egas C."/>
        </authorList>
    </citation>
    <scope>NUCLEOTIDE SEQUENCE [LARGE SCALE GENOMIC DNA]</scope>
    <source>
        <strain evidence="2 3">DSM 26712</strain>
    </source>
</reference>
<dbReference type="EC" id="3.1.1.1" evidence="2"/>
<dbReference type="InterPro" id="IPR029058">
    <property type="entry name" value="AB_hydrolase_fold"/>
</dbReference>
<sequence length="357" mass="38608">MGSIPTLEGIESRTVQTPRLRQHVLLSGPADGTPVLLIHGNASSSTYWEETMLALPDGYRAVAPDLRGYGDTEDKLIDATRGCMDWVDDLLSLMDTLGLEKFHVAGHSLGGSVIWAMMAAAPERLLSVSVFCPGSPFGFGGTKDLQGTPCAPDFAGSGGGIVNPEFARLMGEKYRGTEHQASPRTVMNSFYWKPPFRHPREEELLSGLLSERVGPDKYPGDLEPSPHWPGVAPGKLGPANAISPKYVGDTVERMLAADPKPPVLWVRGAEDQIVGDFSLFNMGTLGKLGVVPGWPGEEVHPPQPMVGQTRRVLERYAAGGGYFREEVIADTGHSPHMEKPEVVNPLFHAHLGELDSR</sequence>
<feature type="domain" description="AB hydrolase-1" evidence="1">
    <location>
        <begin position="34"/>
        <end position="274"/>
    </location>
</feature>
<dbReference type="GO" id="GO:0016020">
    <property type="term" value="C:membrane"/>
    <property type="evidence" value="ECO:0007669"/>
    <property type="project" value="TreeGrafter"/>
</dbReference>
<dbReference type="InterPro" id="IPR000073">
    <property type="entry name" value="AB_hydrolase_1"/>
</dbReference>
<dbReference type="PANTHER" id="PTHR43798">
    <property type="entry name" value="MONOACYLGLYCEROL LIPASE"/>
    <property type="match status" value="1"/>
</dbReference>
<dbReference type="EMBL" id="QXDL01000010">
    <property type="protein sequence ID" value="RIH90398.1"/>
    <property type="molecule type" value="Genomic_DNA"/>
</dbReference>
<dbReference type="AlphaFoldDB" id="A0A399F2F3"/>
<dbReference type="Pfam" id="PF00561">
    <property type="entry name" value="Abhydrolase_1"/>
    <property type="match status" value="1"/>
</dbReference>
<comment type="caution">
    <text evidence="2">The sequence shown here is derived from an EMBL/GenBank/DDBJ whole genome shotgun (WGS) entry which is preliminary data.</text>
</comment>
<organism evidence="2 3">
    <name type="scientific">Calidithermus terrae</name>
    <dbReference type="NCBI Taxonomy" id="1408545"/>
    <lineage>
        <taxon>Bacteria</taxon>
        <taxon>Thermotogati</taxon>
        <taxon>Deinococcota</taxon>
        <taxon>Deinococci</taxon>
        <taxon>Thermales</taxon>
        <taxon>Thermaceae</taxon>
        <taxon>Calidithermus</taxon>
    </lineage>
</organism>
<dbReference type="Gene3D" id="3.40.50.1820">
    <property type="entry name" value="alpha/beta hydrolase"/>
    <property type="match status" value="1"/>
</dbReference>
<dbReference type="OrthoDB" id="252464at2"/>
<keyword evidence="3" id="KW-1185">Reference proteome</keyword>
<dbReference type="RefSeq" id="WP_119313698.1">
    <property type="nucleotide sequence ID" value="NZ_QXDL01000010.1"/>
</dbReference>
<evidence type="ECO:0000313" key="3">
    <source>
        <dbReference type="Proteomes" id="UP000265715"/>
    </source>
</evidence>
<accession>A0A399F2F3</accession>
<dbReference type="PANTHER" id="PTHR43798:SF33">
    <property type="entry name" value="HYDROLASE, PUTATIVE (AFU_ORTHOLOGUE AFUA_2G14860)-RELATED"/>
    <property type="match status" value="1"/>
</dbReference>